<evidence type="ECO:0000256" key="1">
    <source>
        <dbReference type="PROSITE-ProRule" id="PRU00175"/>
    </source>
</evidence>
<feature type="compositionally biased region" description="Basic and acidic residues" evidence="2">
    <location>
        <begin position="750"/>
        <end position="760"/>
    </location>
</feature>
<keyword evidence="1" id="KW-0862">Zinc</keyword>
<feature type="region of interest" description="Disordered" evidence="2">
    <location>
        <begin position="729"/>
        <end position="760"/>
    </location>
</feature>
<organism evidence="4">
    <name type="scientific">Aphanomyces invadans</name>
    <dbReference type="NCBI Taxonomy" id="157072"/>
    <lineage>
        <taxon>Eukaryota</taxon>
        <taxon>Sar</taxon>
        <taxon>Stramenopiles</taxon>
        <taxon>Oomycota</taxon>
        <taxon>Saprolegniomycetes</taxon>
        <taxon>Saprolegniales</taxon>
        <taxon>Verrucalvaceae</taxon>
        <taxon>Aphanomyces</taxon>
    </lineage>
</organism>
<feature type="compositionally biased region" description="Polar residues" evidence="2">
    <location>
        <begin position="41"/>
        <end position="66"/>
    </location>
</feature>
<feature type="compositionally biased region" description="Low complexity" evidence="2">
    <location>
        <begin position="600"/>
        <end position="622"/>
    </location>
</feature>
<dbReference type="VEuPathDB" id="FungiDB:H310_10136"/>
<name>A0A024TT98_9STRA</name>
<dbReference type="SUPFAM" id="SSF57850">
    <property type="entry name" value="RING/U-box"/>
    <property type="match status" value="1"/>
</dbReference>
<dbReference type="Gene3D" id="3.30.40.10">
    <property type="entry name" value="Zinc/RING finger domain, C3HC4 (zinc finger)"/>
    <property type="match status" value="1"/>
</dbReference>
<feature type="compositionally biased region" description="Basic and acidic residues" evidence="2">
    <location>
        <begin position="336"/>
        <end position="355"/>
    </location>
</feature>
<keyword evidence="1" id="KW-0479">Metal-binding</keyword>
<sequence>MMQMEERKALPHGMSASSSSIGQHHHATSTTNSMHPGAPMNSGTTPVGDSSTTTSQDHVQHMNGSSKGDMAYYQGGNMQGYPPQQNCMIGTRRQATCPVCMSHTIPPNIVLEPCQHQFHYQCIEVYTQNAKICPVCRVPIQRHLPLTRPATTMQEQQQQQQHQHHHQPDYTTQAPPGYSLSSSNQQQQPPHHLVHNNAIQSGPSAGAGHFASASVYELPPEVFLDNSYDQSSNTSMHSAKMRKGKWTSEEAAYCDRLIEEFKHGNLPLAEGTTLRTFLSKLLNCDPMRISKKYTGNQCIGKIIFRRKSKEPTKDEIETTRKQLAELERIYLDRERMNQQRREKRLESEVNRDRSRLLSNARSIVYTPPTQPTLLHQPPPHPGQPHPGYIANHLHGGMTHPHSHAPYQPPQQPYHQSQFQPPPSYAHQHHQPPPSSDVSAQPQQSQRSTQHTKSPPATSKEAENTHSNISTIKAEGTASALSLGGGAAATSAGTVLTSTMKRDHSLAMMHSDKDLPRISSVDSFSSLFPRIASLDCFQSLHPTTSATSHRLPHHHAAPHHDSSSLYRSPSLECLNTIPRVGSLEQFSNFIANMPPEPTTKPPSSTVSATSNSTSNASNDQSNAGATSPPKPTSATHTSVGAPSTSKPPTSFPRIASLDRLNLPRGPSMDRLPRINSTDGFLHHVPSLGSLSAFGSFSNFSSLSNTKDKGTTSTGGHSSIEDILSLVAASEGGSDKKRKSPSYTNLASLADQHVDKKPAHGL</sequence>
<feature type="region of interest" description="Disordered" evidence="2">
    <location>
        <begin position="1"/>
        <end position="77"/>
    </location>
</feature>
<dbReference type="PROSITE" id="PS50089">
    <property type="entry name" value="ZF_RING_2"/>
    <property type="match status" value="1"/>
</dbReference>
<evidence type="ECO:0000259" key="3">
    <source>
        <dbReference type="PROSITE" id="PS50089"/>
    </source>
</evidence>
<feature type="region of interest" description="Disordered" evidence="2">
    <location>
        <begin position="150"/>
        <end position="206"/>
    </location>
</feature>
<feature type="domain" description="RING-type" evidence="3">
    <location>
        <begin position="97"/>
        <end position="137"/>
    </location>
</feature>
<gene>
    <name evidence="4" type="ORF">H310_10136</name>
</gene>
<dbReference type="PANTHER" id="PTHR35213:SF5">
    <property type="entry name" value="RING-TYPE DOMAIN-CONTAINING PROTEIN"/>
    <property type="match status" value="1"/>
</dbReference>
<evidence type="ECO:0000313" key="4">
    <source>
        <dbReference type="EMBL" id="ETV96851.1"/>
    </source>
</evidence>
<feature type="compositionally biased region" description="Polar residues" evidence="2">
    <location>
        <begin position="435"/>
        <end position="456"/>
    </location>
</feature>
<reference evidence="4" key="1">
    <citation type="submission" date="2013-12" db="EMBL/GenBank/DDBJ databases">
        <title>The Genome Sequence of Aphanomyces invadans NJM9701.</title>
        <authorList>
            <consortium name="The Broad Institute Genomics Platform"/>
            <person name="Russ C."/>
            <person name="Tyler B."/>
            <person name="van West P."/>
            <person name="Dieguez-Uribeondo J."/>
            <person name="Young S.K."/>
            <person name="Zeng Q."/>
            <person name="Gargeya S."/>
            <person name="Fitzgerald M."/>
            <person name="Abouelleil A."/>
            <person name="Alvarado L."/>
            <person name="Chapman S.B."/>
            <person name="Gainer-Dewar J."/>
            <person name="Goldberg J."/>
            <person name="Griggs A."/>
            <person name="Gujja S."/>
            <person name="Hansen M."/>
            <person name="Howarth C."/>
            <person name="Imamovic A."/>
            <person name="Ireland A."/>
            <person name="Larimer J."/>
            <person name="McCowan C."/>
            <person name="Murphy C."/>
            <person name="Pearson M."/>
            <person name="Poon T.W."/>
            <person name="Priest M."/>
            <person name="Roberts A."/>
            <person name="Saif S."/>
            <person name="Shea T."/>
            <person name="Sykes S."/>
            <person name="Wortman J."/>
            <person name="Nusbaum C."/>
            <person name="Birren B."/>
        </authorList>
    </citation>
    <scope>NUCLEOTIDE SEQUENCE [LARGE SCALE GENOMIC DNA]</scope>
    <source>
        <strain evidence="4">NJM9701</strain>
    </source>
</reference>
<dbReference type="OrthoDB" id="8062037at2759"/>
<dbReference type="SMART" id="SM00184">
    <property type="entry name" value="RING"/>
    <property type="match status" value="1"/>
</dbReference>
<dbReference type="EMBL" id="KI913975">
    <property type="protein sequence ID" value="ETV96851.1"/>
    <property type="molecule type" value="Genomic_DNA"/>
</dbReference>
<dbReference type="PANTHER" id="PTHR35213">
    <property type="entry name" value="RING-TYPE DOMAIN-CONTAINING PROTEIN-RELATED"/>
    <property type="match status" value="1"/>
</dbReference>
<dbReference type="STRING" id="157072.A0A024TT98"/>
<dbReference type="RefSeq" id="XP_008874628.1">
    <property type="nucleotide sequence ID" value="XM_008876406.1"/>
</dbReference>
<dbReference type="InterPro" id="IPR001841">
    <property type="entry name" value="Znf_RING"/>
</dbReference>
<dbReference type="eggNOG" id="ENOG502QPS9">
    <property type="taxonomic scope" value="Eukaryota"/>
</dbReference>
<dbReference type="Pfam" id="PF13639">
    <property type="entry name" value="zf-RING_2"/>
    <property type="match status" value="1"/>
</dbReference>
<feature type="region of interest" description="Disordered" evidence="2">
    <location>
        <begin position="543"/>
        <end position="565"/>
    </location>
</feature>
<feature type="compositionally biased region" description="Polar residues" evidence="2">
    <location>
        <begin position="631"/>
        <end position="647"/>
    </location>
</feature>
<evidence type="ECO:0000256" key="2">
    <source>
        <dbReference type="SAM" id="MobiDB-lite"/>
    </source>
</evidence>
<dbReference type="GeneID" id="20087186"/>
<dbReference type="InterPro" id="IPR013083">
    <property type="entry name" value="Znf_RING/FYVE/PHD"/>
</dbReference>
<proteinExistence type="predicted"/>
<protein>
    <recommendedName>
        <fullName evidence="3">RING-type domain-containing protein</fullName>
    </recommendedName>
</protein>
<accession>A0A024TT98</accession>
<feature type="compositionally biased region" description="Polar residues" evidence="2">
    <location>
        <begin position="15"/>
        <end position="34"/>
    </location>
</feature>
<dbReference type="AlphaFoldDB" id="A0A024TT98"/>
<feature type="region of interest" description="Disordered" evidence="2">
    <location>
        <begin position="336"/>
        <end position="465"/>
    </location>
</feature>
<feature type="region of interest" description="Disordered" evidence="2">
    <location>
        <begin position="589"/>
        <end position="672"/>
    </location>
</feature>
<feature type="compositionally biased region" description="Low complexity" evidence="2">
    <location>
        <begin position="179"/>
        <end position="188"/>
    </location>
</feature>
<dbReference type="GO" id="GO:0008270">
    <property type="term" value="F:zinc ion binding"/>
    <property type="evidence" value="ECO:0007669"/>
    <property type="project" value="UniProtKB-KW"/>
</dbReference>
<keyword evidence="1" id="KW-0863">Zinc-finger</keyword>